<dbReference type="EMBL" id="BARW01038613">
    <property type="protein sequence ID" value="GAJ23824.1"/>
    <property type="molecule type" value="Genomic_DNA"/>
</dbReference>
<feature type="compositionally biased region" description="Basic and acidic residues" evidence="1">
    <location>
        <begin position="74"/>
        <end position="114"/>
    </location>
</feature>
<evidence type="ECO:0000313" key="2">
    <source>
        <dbReference type="EMBL" id="GAJ23824.1"/>
    </source>
</evidence>
<accession>X1V2A9</accession>
<sequence length="139" mass="15803">MLCRRVKRRNALPYPSDLAADIQDMASGITNPKSANYIAEEYSYDIKEYEKRLKSANKLRSSIGYAVDLSGSHDTGHDGSHGISLDRYKGDNGPVRDSRRVEKEKEKPSDDPYKEVLKKFRAQKAKHLEEKMNAKEIAD</sequence>
<gene>
    <name evidence="2" type="ORF">S12H4_59199</name>
</gene>
<organism evidence="2">
    <name type="scientific">marine sediment metagenome</name>
    <dbReference type="NCBI Taxonomy" id="412755"/>
    <lineage>
        <taxon>unclassified sequences</taxon>
        <taxon>metagenomes</taxon>
        <taxon>ecological metagenomes</taxon>
    </lineage>
</organism>
<proteinExistence type="predicted"/>
<comment type="caution">
    <text evidence="2">The sequence shown here is derived from an EMBL/GenBank/DDBJ whole genome shotgun (WGS) entry which is preliminary data.</text>
</comment>
<feature type="non-terminal residue" evidence="2">
    <location>
        <position position="139"/>
    </location>
</feature>
<reference evidence="2" key="1">
    <citation type="journal article" date="2014" name="Front. Microbiol.">
        <title>High frequency of phylogenetically diverse reductive dehalogenase-homologous genes in deep subseafloor sedimentary metagenomes.</title>
        <authorList>
            <person name="Kawai M."/>
            <person name="Futagami T."/>
            <person name="Toyoda A."/>
            <person name="Takaki Y."/>
            <person name="Nishi S."/>
            <person name="Hori S."/>
            <person name="Arai W."/>
            <person name="Tsubouchi T."/>
            <person name="Morono Y."/>
            <person name="Uchiyama I."/>
            <person name="Ito T."/>
            <person name="Fujiyama A."/>
            <person name="Inagaki F."/>
            <person name="Takami H."/>
        </authorList>
    </citation>
    <scope>NUCLEOTIDE SEQUENCE</scope>
    <source>
        <strain evidence="2">Expedition CK06-06</strain>
    </source>
</reference>
<protein>
    <submittedName>
        <fullName evidence="2">Uncharacterized protein</fullName>
    </submittedName>
</protein>
<evidence type="ECO:0000256" key="1">
    <source>
        <dbReference type="SAM" id="MobiDB-lite"/>
    </source>
</evidence>
<feature type="region of interest" description="Disordered" evidence="1">
    <location>
        <begin position="70"/>
        <end position="114"/>
    </location>
</feature>
<dbReference type="AlphaFoldDB" id="X1V2A9"/>
<name>X1V2A9_9ZZZZ</name>